<dbReference type="EMBL" id="ABJB010683944">
    <property type="status" value="NOT_ANNOTATED_CDS"/>
    <property type="molecule type" value="Genomic_DNA"/>
</dbReference>
<dbReference type="EMBL" id="DS866317">
    <property type="protein sequence ID" value="EEC14373.1"/>
    <property type="molecule type" value="Genomic_DNA"/>
</dbReference>
<evidence type="ECO:0000256" key="5">
    <source>
        <dbReference type="ARBA" id="ARBA00022989"/>
    </source>
</evidence>
<evidence type="ECO:0000256" key="2">
    <source>
        <dbReference type="ARBA" id="ARBA00022536"/>
    </source>
</evidence>
<evidence type="ECO:0000259" key="10">
    <source>
        <dbReference type="PROSITE" id="PS50025"/>
    </source>
</evidence>
<dbReference type="VEuPathDB" id="VectorBase:ISCI021414"/>
<dbReference type="VEuPathDB" id="VectorBase:ISCP_013274"/>
<gene>
    <name evidence="12" type="ORF">IscW_ISCW021414</name>
</gene>
<proteinExistence type="predicted"/>
<evidence type="ECO:0000256" key="9">
    <source>
        <dbReference type="SAM" id="Phobius"/>
    </source>
</evidence>
<evidence type="ECO:0000313" key="12">
    <source>
        <dbReference type="EMBL" id="EEC14373.1"/>
    </source>
</evidence>
<evidence type="ECO:0000256" key="7">
    <source>
        <dbReference type="ARBA" id="ARBA00023157"/>
    </source>
</evidence>
<dbReference type="FunFam" id="2.10.25.10:FF:000029">
    <property type="entry name" value="neurexin-1 isoform X1"/>
    <property type="match status" value="1"/>
</dbReference>
<dbReference type="InterPro" id="IPR000742">
    <property type="entry name" value="EGF"/>
</dbReference>
<keyword evidence="3 9" id="KW-0812">Transmembrane</keyword>
<dbReference type="HOGENOM" id="CLU_021505_0_0_1"/>
<sequence>RQPSEATFRGHEFLSLEAGRAAIVSGADQVSLLFKTRQPSALLWHSGDGADYMQLSLKDGGLLLSVSLGAGVLEKTVRPARVRFDDNQWHRVVVHRKVRQMSQTTSFYHVSLSITADGVYTERGSTAGSFSFLASSALYVGGTDAILAGPKRNNFVGCLRKVELVADSLQLDLIDLSRSGNRLVQAKGNIHFVCQEVDAADPVTFTTRDSFLALPSWDDPRTGSVSLRLRTVEPDGLLLYNSGSQGDLFALELLEGQLHLLLDLGSGPVKVRASPKRLHDGHWHQVQVTRSGRSGRLSVDDAGADYVTPGNSNQLDLEGPLFVGGVGTTAREDASSTLPGELWSGALRLGFVGCLRDLVVNGKAVDLASYAQRQDSGAVRPSCHRAGPQCPSTPCLHGGKCSEGWNRFLCDCGHTGFTGPVCAKEATTLRFNGEQFARIQLGRSSRSEAEHLRLRFQSPRPNGLLLATAAEARPQAPHTALVLSLESARLKFAANLIFAFCMFACFLNSIPFFMTQIFYVGQGLDDDRWHSMQLDRRGHRVELKVDQDTTAGGN</sequence>
<name>B7Q682_IXOSC</name>
<dbReference type="CDD" id="cd00054">
    <property type="entry name" value="EGF_CA"/>
    <property type="match status" value="1"/>
</dbReference>
<dbReference type="Gene3D" id="2.10.25.10">
    <property type="entry name" value="Laminin"/>
    <property type="match status" value="1"/>
</dbReference>
<evidence type="ECO:0000256" key="3">
    <source>
        <dbReference type="ARBA" id="ARBA00022692"/>
    </source>
</evidence>
<comment type="subcellular location">
    <subcellularLocation>
        <location evidence="1">Membrane</location>
        <topology evidence="1">Single-pass type I membrane protein</topology>
    </subcellularLocation>
</comment>
<reference evidence="12 14" key="1">
    <citation type="submission" date="2008-03" db="EMBL/GenBank/DDBJ databases">
        <title>Annotation of Ixodes scapularis.</title>
        <authorList>
            <consortium name="Ixodes scapularis Genome Project Consortium"/>
            <person name="Caler E."/>
            <person name="Hannick L.I."/>
            <person name="Bidwell S."/>
            <person name="Joardar V."/>
            <person name="Thiagarajan M."/>
            <person name="Amedeo P."/>
            <person name="Galinsky K.J."/>
            <person name="Schobel S."/>
            <person name="Inman J."/>
            <person name="Hostetler J."/>
            <person name="Miller J."/>
            <person name="Hammond M."/>
            <person name="Megy K."/>
            <person name="Lawson D."/>
            <person name="Kodira C."/>
            <person name="Sutton G."/>
            <person name="Meyer J."/>
            <person name="Hill C.A."/>
            <person name="Birren B."/>
            <person name="Nene V."/>
            <person name="Collins F."/>
            <person name="Alarcon-Chaidez F."/>
            <person name="Wikel S."/>
            <person name="Strausberg R."/>
        </authorList>
    </citation>
    <scope>NUCLEOTIDE SEQUENCE [LARGE SCALE GENOMIC DNA]</scope>
    <source>
        <strain evidence="14">Wikel</strain>
        <strain evidence="12">Wikel colony</strain>
    </source>
</reference>
<dbReference type="InterPro" id="IPR001791">
    <property type="entry name" value="Laminin_G"/>
</dbReference>
<dbReference type="VEuPathDB" id="VectorBase:ISCW021414"/>
<feature type="domain" description="Laminin G" evidence="10">
    <location>
        <begin position="426"/>
        <end position="554"/>
    </location>
</feature>
<dbReference type="SMART" id="SM00282">
    <property type="entry name" value="LamG"/>
    <property type="match status" value="2"/>
</dbReference>
<feature type="domain" description="Laminin G" evidence="10">
    <location>
        <begin position="201"/>
        <end position="383"/>
    </location>
</feature>
<keyword evidence="14" id="KW-1185">Reference proteome</keyword>
<dbReference type="Pfam" id="PF02210">
    <property type="entry name" value="Laminin_G_2"/>
    <property type="match status" value="3"/>
</dbReference>
<keyword evidence="5 9" id="KW-1133">Transmembrane helix</keyword>
<dbReference type="InterPro" id="IPR050372">
    <property type="entry name" value="Neurexin-related_CASP"/>
</dbReference>
<dbReference type="STRING" id="6945.B7Q682"/>
<feature type="transmembrane region" description="Helical" evidence="9">
    <location>
        <begin position="492"/>
        <end position="514"/>
    </location>
</feature>
<organism>
    <name type="scientific">Ixodes scapularis</name>
    <name type="common">Black-legged tick</name>
    <name type="synonym">Deer tick</name>
    <dbReference type="NCBI Taxonomy" id="6945"/>
    <lineage>
        <taxon>Eukaryota</taxon>
        <taxon>Metazoa</taxon>
        <taxon>Ecdysozoa</taxon>
        <taxon>Arthropoda</taxon>
        <taxon>Chelicerata</taxon>
        <taxon>Arachnida</taxon>
        <taxon>Acari</taxon>
        <taxon>Parasitiformes</taxon>
        <taxon>Ixodida</taxon>
        <taxon>Ixodoidea</taxon>
        <taxon>Ixodidae</taxon>
        <taxon>Ixodinae</taxon>
        <taxon>Ixodes</taxon>
    </lineage>
</organism>
<feature type="domain" description="Laminin G" evidence="10">
    <location>
        <begin position="3"/>
        <end position="194"/>
    </location>
</feature>
<dbReference type="PROSITE" id="PS50025">
    <property type="entry name" value="LAM_G_DOMAIN"/>
    <property type="match status" value="3"/>
</dbReference>
<dbReference type="PROSITE" id="PS50026">
    <property type="entry name" value="EGF_3"/>
    <property type="match status" value="1"/>
</dbReference>
<dbReference type="EMBL" id="ABJB010397234">
    <property type="status" value="NOT_ANNOTATED_CDS"/>
    <property type="molecule type" value="Genomic_DNA"/>
</dbReference>
<dbReference type="EMBL" id="ABJB010450485">
    <property type="status" value="NOT_ANNOTATED_CDS"/>
    <property type="molecule type" value="Genomic_DNA"/>
</dbReference>
<evidence type="ECO:0000259" key="11">
    <source>
        <dbReference type="PROSITE" id="PS50026"/>
    </source>
</evidence>
<feature type="domain" description="EGF-like" evidence="11">
    <location>
        <begin position="386"/>
        <end position="423"/>
    </location>
</feature>
<keyword evidence="6 9" id="KW-0472">Membrane</keyword>
<protein>
    <submittedName>
        <fullName evidence="12 13">Uncharacterized protein</fullName>
    </submittedName>
</protein>
<evidence type="ECO:0000313" key="14">
    <source>
        <dbReference type="Proteomes" id="UP000001555"/>
    </source>
</evidence>
<evidence type="ECO:0000256" key="8">
    <source>
        <dbReference type="PROSITE-ProRule" id="PRU00076"/>
    </source>
</evidence>
<keyword evidence="4" id="KW-0677">Repeat</keyword>
<dbReference type="Pfam" id="PF00008">
    <property type="entry name" value="EGF"/>
    <property type="match status" value="1"/>
</dbReference>
<dbReference type="EnsemblMetazoa" id="ISCW021414-RA">
    <property type="protein sequence ID" value="ISCW021414-PA"/>
    <property type="gene ID" value="ISCW021414"/>
</dbReference>
<evidence type="ECO:0000256" key="1">
    <source>
        <dbReference type="ARBA" id="ARBA00004479"/>
    </source>
</evidence>
<dbReference type="PANTHER" id="PTHR15036:SF89">
    <property type="entry name" value="NEUREXIN 1, ISOFORM F"/>
    <property type="match status" value="1"/>
</dbReference>
<evidence type="ECO:0000256" key="6">
    <source>
        <dbReference type="ARBA" id="ARBA00023136"/>
    </source>
</evidence>
<evidence type="ECO:0000256" key="4">
    <source>
        <dbReference type="ARBA" id="ARBA00022737"/>
    </source>
</evidence>
<dbReference type="OrthoDB" id="26719at2759"/>
<dbReference type="InterPro" id="IPR013320">
    <property type="entry name" value="ConA-like_dom_sf"/>
</dbReference>
<dbReference type="SUPFAM" id="SSF49899">
    <property type="entry name" value="Concanavalin A-like lectins/glucanases"/>
    <property type="match status" value="3"/>
</dbReference>
<dbReference type="AlphaFoldDB" id="B7Q682"/>
<accession>B7Q682</accession>
<keyword evidence="7" id="KW-1015">Disulfide bond</keyword>
<dbReference type="Proteomes" id="UP000001555">
    <property type="component" value="Unassembled WGS sequence"/>
</dbReference>
<feature type="non-terminal residue" evidence="12">
    <location>
        <position position="1"/>
    </location>
</feature>
<dbReference type="PANTHER" id="PTHR15036">
    <property type="entry name" value="PIKACHURIN-LIKE PROTEIN"/>
    <property type="match status" value="1"/>
</dbReference>
<evidence type="ECO:0000313" key="13">
    <source>
        <dbReference type="EnsemblMetazoa" id="ISCW021414-PA"/>
    </source>
</evidence>
<dbReference type="GO" id="GO:0016020">
    <property type="term" value="C:membrane"/>
    <property type="evidence" value="ECO:0007669"/>
    <property type="project" value="UniProtKB-SubCell"/>
</dbReference>
<dbReference type="CDD" id="cd00110">
    <property type="entry name" value="LamG"/>
    <property type="match status" value="2"/>
</dbReference>
<dbReference type="PaxDb" id="6945-B7Q682"/>
<keyword evidence="2 8" id="KW-0245">EGF-like domain</keyword>
<reference evidence="13" key="2">
    <citation type="submission" date="2020-05" db="UniProtKB">
        <authorList>
            <consortium name="EnsemblMetazoa"/>
        </authorList>
    </citation>
    <scope>IDENTIFICATION</scope>
    <source>
        <strain evidence="13">wikel</strain>
    </source>
</reference>
<dbReference type="InParanoid" id="B7Q682"/>
<comment type="caution">
    <text evidence="8">Lacks conserved residue(s) required for the propagation of feature annotation.</text>
</comment>
<dbReference type="Gene3D" id="2.60.120.200">
    <property type="match status" value="3"/>
</dbReference>